<feature type="site" description="Discriminates between blocked and unblocked aminoacyl-tRNA" evidence="8">
    <location>
        <position position="10"/>
    </location>
</feature>
<feature type="binding site" evidence="8">
    <location>
        <position position="82"/>
    </location>
    <ligand>
        <name>tRNA</name>
        <dbReference type="ChEBI" id="CHEBI:17843"/>
    </ligand>
</feature>
<dbReference type="GO" id="GO:0004045">
    <property type="term" value="F:peptidyl-tRNA hydrolase activity"/>
    <property type="evidence" value="ECO:0007669"/>
    <property type="project" value="UniProtKB-UniRule"/>
</dbReference>
<evidence type="ECO:0000256" key="1">
    <source>
        <dbReference type="ARBA" id="ARBA00013260"/>
    </source>
</evidence>
<feature type="binding site" evidence="8">
    <location>
        <position position="84"/>
    </location>
    <ligand>
        <name>tRNA</name>
        <dbReference type="ChEBI" id="CHEBI:17843"/>
    </ligand>
</feature>
<dbReference type="InterPro" id="IPR036416">
    <property type="entry name" value="Pept_tRNA_hydro_sf"/>
</dbReference>
<feature type="binding site" evidence="8">
    <location>
        <position position="15"/>
    </location>
    <ligand>
        <name>tRNA</name>
        <dbReference type="ChEBI" id="CHEBI:17843"/>
    </ligand>
</feature>
<feature type="active site" description="Proton acceptor" evidence="8">
    <location>
        <position position="20"/>
    </location>
</feature>
<name>A0A840SIQ7_9SPIR</name>
<evidence type="ECO:0000313" key="10">
    <source>
        <dbReference type="EMBL" id="QOS40843.1"/>
    </source>
</evidence>
<dbReference type="NCBIfam" id="TIGR00447">
    <property type="entry name" value="pth"/>
    <property type="match status" value="1"/>
</dbReference>
<comment type="subunit">
    <text evidence="8">Monomer.</text>
</comment>
<evidence type="ECO:0000313" key="12">
    <source>
        <dbReference type="Proteomes" id="UP000593591"/>
    </source>
</evidence>
<dbReference type="Proteomes" id="UP000593591">
    <property type="component" value="Chromosome"/>
</dbReference>
<evidence type="ECO:0000256" key="3">
    <source>
        <dbReference type="ARBA" id="ARBA00022555"/>
    </source>
</evidence>
<comment type="function">
    <text evidence="8">Hydrolyzes ribosome-free peptidyl-tRNAs (with 1 or more amino acids incorporated), which drop off the ribosome during protein synthesis, or as a result of ribosome stalling.</text>
</comment>
<dbReference type="RefSeq" id="WP_184652685.1">
    <property type="nucleotide sequence ID" value="NZ_JACHFR010000002.1"/>
</dbReference>
<dbReference type="GO" id="GO:0006515">
    <property type="term" value="P:protein quality control for misfolded or incompletely synthesized proteins"/>
    <property type="evidence" value="ECO:0007669"/>
    <property type="project" value="UniProtKB-UniRule"/>
</dbReference>
<dbReference type="PANTHER" id="PTHR17224">
    <property type="entry name" value="PEPTIDYL-TRNA HYDROLASE"/>
    <property type="match status" value="1"/>
</dbReference>
<dbReference type="PROSITE" id="PS01196">
    <property type="entry name" value="PEPT_TRNA_HYDROL_2"/>
    <property type="match status" value="1"/>
</dbReference>
<feature type="binding site" evidence="8">
    <location>
        <position position="130"/>
    </location>
    <ligand>
        <name>tRNA</name>
        <dbReference type="ChEBI" id="CHEBI:17843"/>
    </ligand>
</feature>
<feature type="site" description="Stabilizes the basic form of H active site to accept a proton" evidence="8">
    <location>
        <position position="109"/>
    </location>
</feature>
<evidence type="ECO:0000256" key="7">
    <source>
        <dbReference type="ARBA" id="ARBA00050038"/>
    </source>
</evidence>
<evidence type="ECO:0000313" key="9">
    <source>
        <dbReference type="EMBL" id="MBB5219272.1"/>
    </source>
</evidence>
<comment type="similarity">
    <text evidence="6 8">Belongs to the PTH family.</text>
</comment>
<dbReference type="GO" id="GO:0072344">
    <property type="term" value="P:rescue of stalled ribosome"/>
    <property type="evidence" value="ECO:0007669"/>
    <property type="project" value="UniProtKB-UniRule"/>
</dbReference>
<dbReference type="AlphaFoldDB" id="A0A840SIQ7"/>
<keyword evidence="5 8" id="KW-0694">RNA-binding</keyword>
<evidence type="ECO:0000256" key="8">
    <source>
        <dbReference type="HAMAP-Rule" id="MF_00083"/>
    </source>
</evidence>
<keyword evidence="2 8" id="KW-0963">Cytoplasm</keyword>
<keyword evidence="4 8" id="KW-0378">Hydrolase</keyword>
<dbReference type="EMBL" id="JACHFR010000002">
    <property type="protein sequence ID" value="MBB5219272.1"/>
    <property type="molecule type" value="Genomic_DNA"/>
</dbReference>
<dbReference type="HAMAP" id="MF_00083">
    <property type="entry name" value="Pept_tRNA_hydro_bact"/>
    <property type="match status" value="1"/>
</dbReference>
<proteinExistence type="inferred from homology"/>
<comment type="function">
    <text evidence="8">Catalyzes the release of premature peptidyl moieties from peptidyl-tRNA molecules trapped in stalled 50S ribosomal subunits, and thus maintains levels of free tRNAs and 50S ribosomes.</text>
</comment>
<dbReference type="Pfam" id="PF01195">
    <property type="entry name" value="Pept_tRNA_hydro"/>
    <property type="match status" value="1"/>
</dbReference>
<dbReference type="EMBL" id="CP031517">
    <property type="protein sequence ID" value="QOS40843.1"/>
    <property type="molecule type" value="Genomic_DNA"/>
</dbReference>
<dbReference type="InterPro" id="IPR018171">
    <property type="entry name" value="Pept_tRNA_hydro_CS"/>
</dbReference>
<comment type="subcellular location">
    <subcellularLocation>
        <location evidence="8">Cytoplasm</location>
    </subcellularLocation>
</comment>
<organism evidence="9 11">
    <name type="scientific">Treponema rectale</name>
    <dbReference type="NCBI Taxonomy" id="744512"/>
    <lineage>
        <taxon>Bacteria</taxon>
        <taxon>Pseudomonadati</taxon>
        <taxon>Spirochaetota</taxon>
        <taxon>Spirochaetia</taxon>
        <taxon>Spirochaetales</taxon>
        <taxon>Treponemataceae</taxon>
        <taxon>Treponema</taxon>
    </lineage>
</organism>
<evidence type="ECO:0000313" key="11">
    <source>
        <dbReference type="Proteomes" id="UP000578697"/>
    </source>
</evidence>
<comment type="catalytic activity">
    <reaction evidence="8">
        <text>an N-acyl-L-alpha-aminoacyl-tRNA + H2O = an N-acyl-L-amino acid + a tRNA + H(+)</text>
        <dbReference type="Rhea" id="RHEA:54448"/>
        <dbReference type="Rhea" id="RHEA-COMP:10123"/>
        <dbReference type="Rhea" id="RHEA-COMP:13883"/>
        <dbReference type="ChEBI" id="CHEBI:15377"/>
        <dbReference type="ChEBI" id="CHEBI:15378"/>
        <dbReference type="ChEBI" id="CHEBI:59874"/>
        <dbReference type="ChEBI" id="CHEBI:78442"/>
        <dbReference type="ChEBI" id="CHEBI:138191"/>
        <dbReference type="EC" id="3.1.1.29"/>
    </reaction>
</comment>
<dbReference type="GO" id="GO:0005737">
    <property type="term" value="C:cytoplasm"/>
    <property type="evidence" value="ECO:0007669"/>
    <property type="project" value="UniProtKB-SubCell"/>
</dbReference>
<protein>
    <recommendedName>
        <fullName evidence="7 8">Peptidyl-tRNA hydrolase</fullName>
        <shortName evidence="8">Pth</shortName>
        <ecNumber evidence="1 8">3.1.1.29</ecNumber>
    </recommendedName>
</protein>
<evidence type="ECO:0000256" key="6">
    <source>
        <dbReference type="ARBA" id="ARBA00038063"/>
    </source>
</evidence>
<dbReference type="PANTHER" id="PTHR17224:SF1">
    <property type="entry name" value="PEPTIDYL-TRNA HYDROLASE"/>
    <property type="match status" value="1"/>
</dbReference>
<dbReference type="InterPro" id="IPR001328">
    <property type="entry name" value="Pept_tRNA_hydro"/>
</dbReference>
<reference evidence="9 11" key="2">
    <citation type="submission" date="2020-08" db="EMBL/GenBank/DDBJ databases">
        <title>Genomic Encyclopedia of Type Strains, Phase IV (KMG-IV): sequencing the most valuable type-strain genomes for metagenomic binning, comparative biology and taxonomic classification.</title>
        <authorList>
            <person name="Goeker M."/>
        </authorList>
    </citation>
    <scope>NUCLEOTIDE SEQUENCE [LARGE SCALE GENOMIC DNA]</scope>
    <source>
        <strain evidence="9 11">DSM 103679</strain>
    </source>
</reference>
<evidence type="ECO:0000256" key="2">
    <source>
        <dbReference type="ARBA" id="ARBA00022490"/>
    </source>
</evidence>
<accession>A0A840SIQ7</accession>
<evidence type="ECO:0000256" key="5">
    <source>
        <dbReference type="ARBA" id="ARBA00022884"/>
    </source>
</evidence>
<sequence length="208" mass="23235">MIQLVAFLGNYGKEYENTRHNTAWLFEKSLPFSSSLSYQNKFKAEFAAADYEDIVRKLNGGELKALPENAPKKIYFMKPLTYMNLSGDAVGEAARFYKIPASDILVVHDEIELPPGTLSLKWSGGLGGHNGLRSIKSVFGTPDFWRLRLGVGKPSDGNVAEYVLGNFSQDEQITLSQVFVKCTELFNKILTAKDMENLLKSWSKVKIG</sequence>
<dbReference type="CDD" id="cd00462">
    <property type="entry name" value="PTH"/>
    <property type="match status" value="1"/>
</dbReference>
<keyword evidence="11" id="KW-1185">Reference proteome</keyword>
<dbReference type="SUPFAM" id="SSF53178">
    <property type="entry name" value="Peptidyl-tRNA hydrolase-like"/>
    <property type="match status" value="1"/>
</dbReference>
<dbReference type="EC" id="3.1.1.29" evidence="1 8"/>
<reference evidence="10 12" key="1">
    <citation type="submission" date="2018-08" db="EMBL/GenBank/DDBJ databases">
        <title>The first complete genome of Treponema rectale (CHPAT), a commensal spirochete of the bovine rectum.</title>
        <authorList>
            <person name="Staton G.J."/>
            <person name="Clegg S.R."/>
            <person name="Carter S.D."/>
            <person name="Radford A.D."/>
            <person name="Darby A."/>
            <person name="Hall N."/>
            <person name="Birtles R.J."/>
            <person name="Evans N.J."/>
        </authorList>
    </citation>
    <scope>NUCLEOTIDE SEQUENCE [LARGE SCALE GENOMIC DNA]</scope>
    <source>
        <strain evidence="10 12">CHPA</strain>
    </source>
</reference>
<dbReference type="Gene3D" id="3.40.50.1470">
    <property type="entry name" value="Peptidyl-tRNA hydrolase"/>
    <property type="match status" value="1"/>
</dbReference>
<dbReference type="Proteomes" id="UP000578697">
    <property type="component" value="Unassembled WGS sequence"/>
</dbReference>
<gene>
    <name evidence="8" type="primary">pth</name>
    <name evidence="10" type="ORF">DYE49_10420</name>
    <name evidence="9" type="ORF">HNP77_001641</name>
</gene>
<evidence type="ECO:0000256" key="4">
    <source>
        <dbReference type="ARBA" id="ARBA00022801"/>
    </source>
</evidence>
<keyword evidence="3 8" id="KW-0820">tRNA-binding</keyword>
<dbReference type="KEGG" id="trc:DYE49_10420"/>
<dbReference type="GO" id="GO:0000049">
    <property type="term" value="F:tRNA binding"/>
    <property type="evidence" value="ECO:0007669"/>
    <property type="project" value="UniProtKB-UniRule"/>
</dbReference>